<comment type="caution">
    <text evidence="2">The sequence shown here is derived from an EMBL/GenBank/DDBJ whole genome shotgun (WGS) entry which is preliminary data.</text>
</comment>
<dbReference type="Proteomes" id="UP000663856">
    <property type="component" value="Unassembled WGS sequence"/>
</dbReference>
<keyword evidence="1" id="KW-1133">Transmembrane helix</keyword>
<sequence length="347" mass="40625">MFTTRRHFSRMKLRGLRTINVVCLTLCIIVGICFLLVLFVISIIHTYISYNSFVKSFQFSTVPFWNDNRTINANPLVPVMKLEDVSLSNLSIVVASCCRNVRKHLVSFQRNLHAITALFGNYRIYLGESDSEDGTLTFLNQWRNNDSEHVRVHTKGQQRWRIFSRTARIASCRNNLLQQAREELPSFDYYFVLDVDVGASSLFDVKDFVSNFIYPSSSWLAMTATQRSEYYDIWALRIKSILPFDCWQRISELTWFFIDRSYLMKHLVNIHQKPIPRNISLIEVESAFGGAALYNAKYLNGNCSYEGKHKYGTWWNDNKCEHVSFHECLQQYATEQKIYINPQFQIC</sequence>
<evidence type="ECO:0000256" key="1">
    <source>
        <dbReference type="SAM" id="Phobius"/>
    </source>
</evidence>
<keyword evidence="1" id="KW-0472">Membrane</keyword>
<reference evidence="2" key="1">
    <citation type="submission" date="2021-02" db="EMBL/GenBank/DDBJ databases">
        <authorList>
            <person name="Nowell W R."/>
        </authorList>
    </citation>
    <scope>NUCLEOTIDE SEQUENCE</scope>
</reference>
<dbReference type="EMBL" id="CAJNRF010008213">
    <property type="protein sequence ID" value="CAF2099538.1"/>
    <property type="molecule type" value="Genomic_DNA"/>
</dbReference>
<evidence type="ECO:0000313" key="2">
    <source>
        <dbReference type="EMBL" id="CAF1935194.1"/>
    </source>
</evidence>
<dbReference type="InterPro" id="IPR029044">
    <property type="entry name" value="Nucleotide-diphossugar_trans"/>
</dbReference>
<dbReference type="SUPFAM" id="SSF53448">
    <property type="entry name" value="Nucleotide-diphospho-sugar transferases"/>
    <property type="match status" value="1"/>
</dbReference>
<evidence type="ECO:0000313" key="4">
    <source>
        <dbReference type="Proteomes" id="UP000663824"/>
    </source>
</evidence>
<name>A0A816LM93_9BILA</name>
<accession>A0A816LM93</accession>
<keyword evidence="1" id="KW-0812">Transmembrane</keyword>
<feature type="transmembrane region" description="Helical" evidence="1">
    <location>
        <begin position="21"/>
        <end position="48"/>
    </location>
</feature>
<evidence type="ECO:0000313" key="3">
    <source>
        <dbReference type="EMBL" id="CAF2099538.1"/>
    </source>
</evidence>
<protein>
    <submittedName>
        <fullName evidence="2">Uncharacterized protein</fullName>
    </submittedName>
</protein>
<dbReference type="EMBL" id="CAJNRE010001101">
    <property type="protein sequence ID" value="CAF1935194.1"/>
    <property type="molecule type" value="Genomic_DNA"/>
</dbReference>
<gene>
    <name evidence="2" type="ORF">MBJ925_LOCUS4901</name>
    <name evidence="3" type="ORF">WKI299_LOCUS19938</name>
</gene>
<proteinExistence type="predicted"/>
<organism evidence="2 4">
    <name type="scientific">Rotaria magnacalcarata</name>
    <dbReference type="NCBI Taxonomy" id="392030"/>
    <lineage>
        <taxon>Eukaryota</taxon>
        <taxon>Metazoa</taxon>
        <taxon>Spiralia</taxon>
        <taxon>Gnathifera</taxon>
        <taxon>Rotifera</taxon>
        <taxon>Eurotatoria</taxon>
        <taxon>Bdelloidea</taxon>
        <taxon>Philodinida</taxon>
        <taxon>Philodinidae</taxon>
        <taxon>Rotaria</taxon>
    </lineage>
</organism>
<dbReference type="AlphaFoldDB" id="A0A816LM93"/>
<dbReference type="Proteomes" id="UP000663824">
    <property type="component" value="Unassembled WGS sequence"/>
</dbReference>